<protein>
    <submittedName>
        <fullName evidence="8">WAT1-related protein</fullName>
    </submittedName>
</protein>
<dbReference type="PANTHER" id="PTHR31218">
    <property type="entry name" value="WAT1-RELATED PROTEIN"/>
    <property type="match status" value="1"/>
</dbReference>
<feature type="transmembrane region" description="Helical" evidence="6">
    <location>
        <begin position="449"/>
        <end position="469"/>
    </location>
</feature>
<evidence type="ECO:0000256" key="5">
    <source>
        <dbReference type="ARBA" id="ARBA00023136"/>
    </source>
</evidence>
<feature type="transmembrane region" description="Helical" evidence="6">
    <location>
        <begin position="189"/>
        <end position="209"/>
    </location>
</feature>
<feature type="transmembrane region" description="Helical" evidence="6">
    <location>
        <begin position="44"/>
        <end position="65"/>
    </location>
</feature>
<dbReference type="SUPFAM" id="SSF103481">
    <property type="entry name" value="Multidrug resistance efflux transporter EmrE"/>
    <property type="match status" value="2"/>
</dbReference>
<feature type="transmembrane region" description="Helical" evidence="6">
    <location>
        <begin position="156"/>
        <end position="177"/>
    </location>
</feature>
<feature type="transmembrane region" description="Helical" evidence="6">
    <location>
        <begin position="304"/>
        <end position="326"/>
    </location>
</feature>
<keyword evidence="5 6" id="KW-0472">Membrane</keyword>
<keyword evidence="3 6" id="KW-0812">Transmembrane</keyword>
<sequence length="524" mass="58070">MEYYRRKEMGSLSKGDVMKIFVQAILGFTVGLNVYGLGVKYTSATLGAAAFNCVPVTTFFFALISRMEKVNIRKASGMAKIGGLILCIAGVAVLAFYKGPYLKPLFKFHLFQTQQSHVSSKKEWILGCFLLFLTCLTWGLWYVLQAWVLRSCPSPLVLTFGQTFSSAIQSFFVAIAIERNPSEWKLAWNISLAAILYCGAFVIPVGNYLSSWVVKKKGPVFQAVTTPFNLIFTLIGSEFLLNDGIGLGSIIGAILLVLSLYSVLWGKKKEMNSIKPCFAALVCQITFAGMNLLSKAAFSFGMNTFIFFFYRQAVGTIFLLPLTIYFSRKDMASLSKGDMLKNFMQAILGFTFGLNIAYGLGIKYTSATMGAAAYNCVPVTTFFFALVSRMEKVNLKKASGIAKVGGSILCIAGVAVLAFYKGPHFNTLFKFHLFQTDHQQSHVSSKKEWILGCFLLFLTCLSWGLWFVLQAWVLRSCPSPLVVTFGQTFLSAIQSFFVAIAIERNPSQWKLAWNISLAAILYCV</sequence>
<comment type="caution">
    <text evidence="8">The sequence shown here is derived from an EMBL/GenBank/DDBJ whole genome shotgun (WGS) entry which is preliminary data.</text>
</comment>
<organism evidence="8 9">
    <name type="scientific">Cucumis melo var. makuwa</name>
    <name type="common">Oriental melon</name>
    <dbReference type="NCBI Taxonomy" id="1194695"/>
    <lineage>
        <taxon>Eukaryota</taxon>
        <taxon>Viridiplantae</taxon>
        <taxon>Streptophyta</taxon>
        <taxon>Embryophyta</taxon>
        <taxon>Tracheophyta</taxon>
        <taxon>Spermatophyta</taxon>
        <taxon>Magnoliopsida</taxon>
        <taxon>eudicotyledons</taxon>
        <taxon>Gunneridae</taxon>
        <taxon>Pentapetalae</taxon>
        <taxon>rosids</taxon>
        <taxon>fabids</taxon>
        <taxon>Cucurbitales</taxon>
        <taxon>Cucurbitaceae</taxon>
        <taxon>Benincaseae</taxon>
        <taxon>Cucumis</taxon>
    </lineage>
</organism>
<evidence type="ECO:0000259" key="7">
    <source>
        <dbReference type="Pfam" id="PF00892"/>
    </source>
</evidence>
<comment type="subcellular location">
    <subcellularLocation>
        <location evidence="1">Membrane</location>
        <topology evidence="1">Multi-pass membrane protein</topology>
    </subcellularLocation>
</comment>
<feature type="transmembrane region" description="Helical" evidence="6">
    <location>
        <begin position="278"/>
        <end position="298"/>
    </location>
</feature>
<dbReference type="GO" id="GO:0022857">
    <property type="term" value="F:transmembrane transporter activity"/>
    <property type="evidence" value="ECO:0007669"/>
    <property type="project" value="InterPro"/>
</dbReference>
<reference evidence="8 9" key="1">
    <citation type="submission" date="2019-08" db="EMBL/GenBank/DDBJ databases">
        <title>Draft genome sequences of two oriental melons (Cucumis melo L. var makuwa).</title>
        <authorList>
            <person name="Kwon S.-Y."/>
        </authorList>
    </citation>
    <scope>NUCLEOTIDE SEQUENCE [LARGE SCALE GENOMIC DNA]</scope>
    <source>
        <strain evidence="9">cv. SW 3</strain>
        <tissue evidence="8">Leaf</tissue>
    </source>
</reference>
<dbReference type="InterPro" id="IPR000620">
    <property type="entry name" value="EamA_dom"/>
</dbReference>
<feature type="transmembrane region" description="Helical" evidence="6">
    <location>
        <begin position="124"/>
        <end position="144"/>
    </location>
</feature>
<dbReference type="GO" id="GO:0016020">
    <property type="term" value="C:membrane"/>
    <property type="evidence" value="ECO:0007669"/>
    <property type="project" value="UniProtKB-SubCell"/>
</dbReference>
<dbReference type="EMBL" id="SSTE01023086">
    <property type="protein sequence ID" value="KAA0025550.1"/>
    <property type="molecule type" value="Genomic_DNA"/>
</dbReference>
<dbReference type="AlphaFoldDB" id="A0A5A7SHC7"/>
<feature type="transmembrane region" description="Helical" evidence="6">
    <location>
        <begin position="77"/>
        <end position="97"/>
    </location>
</feature>
<evidence type="ECO:0000256" key="6">
    <source>
        <dbReference type="SAM" id="Phobius"/>
    </source>
</evidence>
<feature type="transmembrane region" description="Helical" evidence="6">
    <location>
        <begin position="247"/>
        <end position="266"/>
    </location>
</feature>
<dbReference type="OrthoDB" id="1718296at2759"/>
<evidence type="ECO:0000256" key="2">
    <source>
        <dbReference type="ARBA" id="ARBA00007635"/>
    </source>
</evidence>
<accession>A0A5A7SHC7</accession>
<dbReference type="Pfam" id="PF00892">
    <property type="entry name" value="EamA"/>
    <property type="match status" value="2"/>
</dbReference>
<feature type="domain" description="EamA" evidence="7">
    <location>
        <begin position="277"/>
        <end position="411"/>
    </location>
</feature>
<feature type="transmembrane region" description="Helical" evidence="6">
    <location>
        <begin position="346"/>
        <end position="365"/>
    </location>
</feature>
<feature type="transmembrane region" description="Helical" evidence="6">
    <location>
        <begin position="400"/>
        <end position="420"/>
    </location>
</feature>
<feature type="transmembrane region" description="Helical" evidence="6">
    <location>
        <begin position="221"/>
        <end position="241"/>
    </location>
</feature>
<name>A0A5A7SHC7_CUCMM</name>
<evidence type="ECO:0000313" key="9">
    <source>
        <dbReference type="Proteomes" id="UP000321393"/>
    </source>
</evidence>
<evidence type="ECO:0000313" key="8">
    <source>
        <dbReference type="EMBL" id="KAA0025550.1"/>
    </source>
</evidence>
<feature type="transmembrane region" description="Helical" evidence="6">
    <location>
        <begin position="371"/>
        <end position="388"/>
    </location>
</feature>
<comment type="similarity">
    <text evidence="2">Belongs to the drug/metabolite transporter (DMT) superfamily. Plant drug/metabolite exporter (P-DME) (TC 2.A.7.4) family.</text>
</comment>
<keyword evidence="4 6" id="KW-1133">Transmembrane helix</keyword>
<dbReference type="InterPro" id="IPR030184">
    <property type="entry name" value="WAT1-related"/>
</dbReference>
<evidence type="ECO:0000256" key="3">
    <source>
        <dbReference type="ARBA" id="ARBA00022692"/>
    </source>
</evidence>
<evidence type="ECO:0000256" key="4">
    <source>
        <dbReference type="ARBA" id="ARBA00022989"/>
    </source>
</evidence>
<gene>
    <name evidence="8" type="ORF">E6C27_scaffold253G00390</name>
</gene>
<dbReference type="InterPro" id="IPR037185">
    <property type="entry name" value="EmrE-like"/>
</dbReference>
<dbReference type="Proteomes" id="UP000321393">
    <property type="component" value="Unassembled WGS sequence"/>
</dbReference>
<feature type="domain" description="EamA" evidence="7">
    <location>
        <begin position="126"/>
        <end position="264"/>
    </location>
</feature>
<evidence type="ECO:0000256" key="1">
    <source>
        <dbReference type="ARBA" id="ARBA00004141"/>
    </source>
</evidence>
<proteinExistence type="inferred from homology"/>
<feature type="transmembrane region" description="Helical" evidence="6">
    <location>
        <begin position="481"/>
        <end position="502"/>
    </location>
</feature>
<feature type="transmembrane region" description="Helical" evidence="6">
    <location>
        <begin position="20"/>
        <end position="38"/>
    </location>
</feature>